<dbReference type="PANTHER" id="PTHR30535">
    <property type="entry name" value="VITAMIN B12-BINDING PROTEIN"/>
    <property type="match status" value="1"/>
</dbReference>
<keyword evidence="1" id="KW-0732">Signal</keyword>
<proteinExistence type="predicted"/>
<organism evidence="3 4">
    <name type="scientific">Martelella alba</name>
    <dbReference type="NCBI Taxonomy" id="2590451"/>
    <lineage>
        <taxon>Bacteria</taxon>
        <taxon>Pseudomonadati</taxon>
        <taxon>Pseudomonadota</taxon>
        <taxon>Alphaproteobacteria</taxon>
        <taxon>Hyphomicrobiales</taxon>
        <taxon>Aurantimonadaceae</taxon>
        <taxon>Martelella</taxon>
    </lineage>
</organism>
<dbReference type="Pfam" id="PF01497">
    <property type="entry name" value="Peripla_BP_2"/>
    <property type="match status" value="1"/>
</dbReference>
<gene>
    <name evidence="3" type="ORF">FJU08_04750</name>
</gene>
<dbReference type="Proteomes" id="UP000318801">
    <property type="component" value="Unassembled WGS sequence"/>
</dbReference>
<protein>
    <submittedName>
        <fullName evidence="3">ABC transporter substrate-binding protein</fullName>
    </submittedName>
</protein>
<accession>A0A506UD08</accession>
<dbReference type="Gene3D" id="3.40.50.1980">
    <property type="entry name" value="Nitrogenase molybdenum iron protein domain"/>
    <property type="match status" value="2"/>
</dbReference>
<sequence length="293" mass="30833">MRAARAYLLRSLRALARAACLAISIGPAAAHARPADLPPARVVSINLCTDEMAMLLAAPGQLLSVSFLAADPVVSALSDVAAGYQLNHGLAEEVFLMKPDLVLAGSYTTRDTVNLLKRLGVPVAEFAPESSLKDVRANLQRMGALLGREQAAEKMVSSIDTALARLDAEPLTQKTAAFYFANGYTAGDNTLTSEIAAHAGLKNVGATIGLDGLGRLPLEKLIMLAPQVIITGDDSYTAPALAEKVFVHPAFAALAKTSQVVDLPGRDTICGGPFNITAMEKLRNEVGRSKVDE</sequence>
<reference evidence="3 4" key="1">
    <citation type="submission" date="2019-06" db="EMBL/GenBank/DDBJ databases">
        <authorList>
            <person name="Li M."/>
        </authorList>
    </citation>
    <scope>NUCLEOTIDE SEQUENCE [LARGE SCALE GENOMIC DNA]</scope>
    <source>
        <strain evidence="3 4">BGMRC2036</strain>
    </source>
</reference>
<feature type="chain" id="PRO_5021243736" evidence="1">
    <location>
        <begin position="33"/>
        <end position="293"/>
    </location>
</feature>
<dbReference type="InterPro" id="IPR002491">
    <property type="entry name" value="ABC_transptr_periplasmic_BD"/>
</dbReference>
<keyword evidence="4" id="KW-1185">Reference proteome</keyword>
<evidence type="ECO:0000313" key="3">
    <source>
        <dbReference type="EMBL" id="TPW32322.1"/>
    </source>
</evidence>
<evidence type="ECO:0000256" key="1">
    <source>
        <dbReference type="SAM" id="SignalP"/>
    </source>
</evidence>
<dbReference type="EMBL" id="VHLG01000002">
    <property type="protein sequence ID" value="TPW32322.1"/>
    <property type="molecule type" value="Genomic_DNA"/>
</dbReference>
<feature type="signal peptide" evidence="1">
    <location>
        <begin position="1"/>
        <end position="32"/>
    </location>
</feature>
<dbReference type="InterPro" id="IPR050902">
    <property type="entry name" value="ABC_Transporter_SBP"/>
</dbReference>
<dbReference type="PANTHER" id="PTHR30535:SF34">
    <property type="entry name" value="MOLYBDATE-BINDING PROTEIN MOLA"/>
    <property type="match status" value="1"/>
</dbReference>
<comment type="caution">
    <text evidence="3">The sequence shown here is derived from an EMBL/GenBank/DDBJ whole genome shotgun (WGS) entry which is preliminary data.</text>
</comment>
<dbReference type="AlphaFoldDB" id="A0A506UD08"/>
<dbReference type="SUPFAM" id="SSF53807">
    <property type="entry name" value="Helical backbone' metal receptor"/>
    <property type="match status" value="1"/>
</dbReference>
<evidence type="ECO:0000313" key="4">
    <source>
        <dbReference type="Proteomes" id="UP000318801"/>
    </source>
</evidence>
<evidence type="ECO:0000259" key="2">
    <source>
        <dbReference type="PROSITE" id="PS50983"/>
    </source>
</evidence>
<feature type="domain" description="Fe/B12 periplasmic-binding" evidence="2">
    <location>
        <begin position="41"/>
        <end position="290"/>
    </location>
</feature>
<dbReference type="GO" id="GO:0071281">
    <property type="term" value="P:cellular response to iron ion"/>
    <property type="evidence" value="ECO:0007669"/>
    <property type="project" value="TreeGrafter"/>
</dbReference>
<name>A0A506UD08_9HYPH</name>
<dbReference type="PROSITE" id="PS50983">
    <property type="entry name" value="FE_B12_PBP"/>
    <property type="match status" value="1"/>
</dbReference>